<feature type="compositionally biased region" description="Polar residues" evidence="18">
    <location>
        <begin position="1434"/>
        <end position="1464"/>
    </location>
</feature>
<evidence type="ECO:0000256" key="7">
    <source>
        <dbReference type="ARBA" id="ARBA00008976"/>
    </source>
</evidence>
<keyword evidence="12" id="KW-0479">Metal-binding</keyword>
<protein>
    <submittedName>
        <fullName evidence="21">Bifunctional riboflavin biosynthesis protein RIBA 1</fullName>
    </submittedName>
</protein>
<comment type="similarity">
    <text evidence="5">In the N-terminal section; belongs to the DHBP synthase family.</text>
</comment>
<dbReference type="Pfam" id="PF14223">
    <property type="entry name" value="Retrotran_gag_2"/>
    <property type="match status" value="1"/>
</dbReference>
<comment type="subcellular location">
    <subcellularLocation>
        <location evidence="2">Golgi apparatus membrane</location>
        <topology evidence="2">Single-pass type II membrane protein</topology>
    </subcellularLocation>
</comment>
<keyword evidence="17" id="KW-0464">Manganese</keyword>
<sequence>MFTNKKINVVLDETNFLLWKQQVLLTVHLHRLESLLIGCMQSPPEMVVDKDNSLVPNEVYDDSVAQDSALASWLLSTISPHLMPQFSLKKGEDSMRVYIAKVKEICDALASCGSPIPPVGHIASILKGLPREYQPFMAVITSSNDMLPLDNVCTMLIDAETQLDGFAAQEETVVATTHLTHGSGSGDFFKLSYSNYDKDRISTAHSGGRSGGRADYQIANRSQSRYVEDFAQVNTVAYDKCSCMCCSKGSQLHASTGVVFSTSEQDQWVVDSGATYHVTLNANVITHRTFHSGLCKLVVGDGVSLAVDLVGNTTIKSSSRMLLVNGLLHVPGFCVSDVVTERCFFKDIWKKLYLFLRRLGHVAYNIVVSVCQTLDVCVPKDMNKIYGIIHRVACPHTSDQNGVTERKHRHVIELALVLLAQAAMPLRAGSSSNAFVSCKQKSTALELMTDMWQFRTSGTFAQEVTGANADSVDEDFGDMGHATVDRSDTSLGGAVQQEVGGVTSVSAVEDNKLVDRVKPVATSNPLDNIAIPLQTTATRGGNDEGSLDGGGISLNHHLMLTRIKCGIFKPKLYLSSFDDMKPIKARLVAKGFSQVPEHDFGETFSPVVKFTTLNVVLSLAVMNGWQLCQVNVNNAFLHGDMHEEVFMQQALGFEQVVVDSSPLIEEVVRLLGNEFSLKDLGDIYYFLGIEVKRCGGALLYTCHTRPEIAFSINKVAQYMHAPRQGHLVAVKRILRSTMEAECMSVADVTAEKTWCIAMTSNRVYHAKSKHVELDVHFVREKVTLKQVVVNYVPGSHQVADGFTKPWLTQNPGNRVSIRWVSFSCIASFLLGVLLNSGFAADDLPATAAIALVTAAIALATAVITDRLFSSIYSEDGITPRFIADLLFWTDSDPVKIDEASSVLKHQRKDASVQGGDVLSQVSQTHDVILKKNLLIGVQLASARAVKADNGEGSSMATESGIENLKEHSKLLFVMGIITAFSREELKRLEKEKGIVMRFVIGQSATPGGVLDRAIDAEEERHKDFLRLNMVLSFSRMEEKNQSSSSSSLGCRYGGFHVGPSKIETPCLYGLHECLDQFLDRKFWKFGEKGNKYFRHATGQIYAVSRDLAIYISVNRHILHRYANEDVSLGSLLVLMLSKSMNEASVLELSQIVSGKLKQGIRVVHHSIGAAVAFAISKLLTQLPWILQLPAPTPQETKKISETPVRWADLEDDAPEEPSMLEEDLERLQLPLMVNQRENEEKLRTAFTVTVDAKHGTTTGVSAHDRATTVLALASGDSKPEDFNRPVLAGLDPVVVLCEVVDEDGSMARLPKLRQFAEWENLKIGETGDGQDILVRVHSECLTGDIFGSTRYDCGNQLGLAMKQIEAAGRGVLVYLRGNEGRRIGLGHKLRAYNLQDAGRDTVEANEELGLPVDSTAFRSQGNCVQLTLCRTEGTIGTSDSNRTEGSIGTSYSNRTEGSIGTSDSNRTEGSTGTSDSSERKEASALPIQIERKEALTLPIQIERKEASALPIQVFIFSSRRNSRGNVRLLSKRRKERVGGMLDYYQCTMCA</sequence>
<evidence type="ECO:0000256" key="13">
    <source>
        <dbReference type="ARBA" id="ARBA00022968"/>
    </source>
</evidence>
<gene>
    <name evidence="21" type="ORF">F3Y22_tig00110223pilonHSYRG00018</name>
</gene>
<evidence type="ECO:0000256" key="2">
    <source>
        <dbReference type="ARBA" id="ARBA00004323"/>
    </source>
</evidence>
<evidence type="ECO:0000256" key="5">
    <source>
        <dbReference type="ARBA" id="ARBA00005520"/>
    </source>
</evidence>
<keyword evidence="22" id="KW-1185">Reference proteome</keyword>
<dbReference type="GO" id="GO:0009507">
    <property type="term" value="C:chloroplast"/>
    <property type="evidence" value="ECO:0007669"/>
    <property type="project" value="TreeGrafter"/>
</dbReference>
<evidence type="ECO:0000259" key="20">
    <source>
        <dbReference type="Pfam" id="PF07727"/>
    </source>
</evidence>
<comment type="pathway">
    <text evidence="3">Protein modification; protein glycosylation.</text>
</comment>
<evidence type="ECO:0000256" key="10">
    <source>
        <dbReference type="ARBA" id="ARBA00022679"/>
    </source>
</evidence>
<dbReference type="InterPro" id="IPR013103">
    <property type="entry name" value="RVT_2"/>
</dbReference>
<comment type="pathway">
    <text evidence="4">Cofactor biosynthesis; riboflavin biosynthesis.</text>
</comment>
<dbReference type="UniPathway" id="UPA00275"/>
<evidence type="ECO:0000313" key="21">
    <source>
        <dbReference type="EMBL" id="KAE8712800.1"/>
    </source>
</evidence>
<dbReference type="PANTHER" id="PTHR21327:SF48">
    <property type="entry name" value="BIFUNCTIONAL RIBOFLAVIN BIOSYNTHESIS PROTEIN RIBA 1, CHLOROPLASTIC"/>
    <property type="match status" value="1"/>
</dbReference>
<keyword evidence="11" id="KW-0812">Transmembrane</keyword>
<comment type="caution">
    <text evidence="21">The sequence shown here is derived from an EMBL/GenBank/DDBJ whole genome shotgun (WGS) entry which is preliminary data.</text>
</comment>
<keyword evidence="9" id="KW-0328">Glycosyltransferase</keyword>
<dbReference type="Pfam" id="PF01762">
    <property type="entry name" value="Galactosyl_T"/>
    <property type="match status" value="1"/>
</dbReference>
<dbReference type="InterPro" id="IPR017945">
    <property type="entry name" value="DHBP_synth_RibB-like_a/b_dom"/>
</dbReference>
<evidence type="ECO:0000256" key="16">
    <source>
        <dbReference type="ARBA" id="ARBA00023136"/>
    </source>
</evidence>
<dbReference type="EMBL" id="VEPZ02000885">
    <property type="protein sequence ID" value="KAE8712800.1"/>
    <property type="molecule type" value="Genomic_DNA"/>
</dbReference>
<feature type="domain" description="GTP cyclohydrolase II" evidence="19">
    <location>
        <begin position="1327"/>
        <end position="1417"/>
    </location>
</feature>
<dbReference type="GO" id="GO:0009231">
    <property type="term" value="P:riboflavin biosynthetic process"/>
    <property type="evidence" value="ECO:0007669"/>
    <property type="project" value="UniProtKB-UniPathway"/>
</dbReference>
<dbReference type="GO" id="GO:0000139">
    <property type="term" value="C:Golgi membrane"/>
    <property type="evidence" value="ECO:0007669"/>
    <property type="project" value="UniProtKB-SubCell"/>
</dbReference>
<evidence type="ECO:0000259" key="19">
    <source>
        <dbReference type="Pfam" id="PF00925"/>
    </source>
</evidence>
<organism evidence="21 22">
    <name type="scientific">Hibiscus syriacus</name>
    <name type="common">Rose of Sharon</name>
    <dbReference type="NCBI Taxonomy" id="106335"/>
    <lineage>
        <taxon>Eukaryota</taxon>
        <taxon>Viridiplantae</taxon>
        <taxon>Streptophyta</taxon>
        <taxon>Embryophyta</taxon>
        <taxon>Tracheophyta</taxon>
        <taxon>Spermatophyta</taxon>
        <taxon>Magnoliopsida</taxon>
        <taxon>eudicotyledons</taxon>
        <taxon>Gunneridae</taxon>
        <taxon>Pentapetalae</taxon>
        <taxon>rosids</taxon>
        <taxon>malvids</taxon>
        <taxon>Malvales</taxon>
        <taxon>Malvaceae</taxon>
        <taxon>Malvoideae</taxon>
        <taxon>Hibiscus</taxon>
    </lineage>
</organism>
<evidence type="ECO:0000256" key="11">
    <source>
        <dbReference type="ARBA" id="ARBA00022692"/>
    </source>
</evidence>
<dbReference type="Pfam" id="PF00926">
    <property type="entry name" value="DHBP_synthase"/>
    <property type="match status" value="2"/>
</dbReference>
<evidence type="ECO:0000256" key="3">
    <source>
        <dbReference type="ARBA" id="ARBA00004922"/>
    </source>
</evidence>
<dbReference type="UniPathway" id="UPA00378"/>
<dbReference type="Gene3D" id="3.40.50.10990">
    <property type="entry name" value="GTP cyclohydrolase II"/>
    <property type="match status" value="1"/>
</dbReference>
<dbReference type="CDD" id="cd09272">
    <property type="entry name" value="RNase_HI_RT_Ty1"/>
    <property type="match status" value="1"/>
</dbReference>
<dbReference type="Pfam" id="PF07727">
    <property type="entry name" value="RVT_2"/>
    <property type="match status" value="1"/>
</dbReference>
<dbReference type="SUPFAM" id="SSF55821">
    <property type="entry name" value="YrdC/RibB"/>
    <property type="match status" value="1"/>
</dbReference>
<dbReference type="GO" id="GO:0046872">
    <property type="term" value="F:metal ion binding"/>
    <property type="evidence" value="ECO:0007669"/>
    <property type="project" value="UniProtKB-KW"/>
</dbReference>
<reference evidence="21" key="1">
    <citation type="submission" date="2019-09" db="EMBL/GenBank/DDBJ databases">
        <title>Draft genome information of white flower Hibiscus syriacus.</title>
        <authorList>
            <person name="Kim Y.-M."/>
        </authorList>
    </citation>
    <scope>NUCLEOTIDE SEQUENCE [LARGE SCALE GENOMIC DNA]</scope>
    <source>
        <strain evidence="21">YM2019G1</strain>
    </source>
</reference>
<evidence type="ECO:0000313" key="22">
    <source>
        <dbReference type="Proteomes" id="UP000436088"/>
    </source>
</evidence>
<dbReference type="InterPro" id="IPR000422">
    <property type="entry name" value="DHBP_synthase_RibB"/>
</dbReference>
<dbReference type="Gene3D" id="3.90.870.10">
    <property type="entry name" value="DHBP synthase"/>
    <property type="match status" value="1"/>
</dbReference>
<evidence type="ECO:0000256" key="4">
    <source>
        <dbReference type="ARBA" id="ARBA00005104"/>
    </source>
</evidence>
<evidence type="ECO:0000256" key="12">
    <source>
        <dbReference type="ARBA" id="ARBA00022723"/>
    </source>
</evidence>
<accession>A0A6A3B723</accession>
<dbReference type="InterPro" id="IPR032677">
    <property type="entry name" value="GTP_cyclohydro_II"/>
</dbReference>
<dbReference type="InterPro" id="IPR012337">
    <property type="entry name" value="RNaseH-like_sf"/>
</dbReference>
<dbReference type="Pfam" id="PF00925">
    <property type="entry name" value="GTP_cyclohydro2"/>
    <property type="match status" value="1"/>
</dbReference>
<dbReference type="InterPro" id="IPR002659">
    <property type="entry name" value="Glyco_trans_31"/>
</dbReference>
<keyword evidence="16" id="KW-0472">Membrane</keyword>
<evidence type="ECO:0000256" key="14">
    <source>
        <dbReference type="ARBA" id="ARBA00022989"/>
    </source>
</evidence>
<evidence type="ECO:0000256" key="18">
    <source>
        <dbReference type="SAM" id="MobiDB-lite"/>
    </source>
</evidence>
<keyword evidence="10" id="KW-0808">Transferase</keyword>
<evidence type="ECO:0000256" key="8">
    <source>
        <dbReference type="ARBA" id="ARBA00022619"/>
    </source>
</evidence>
<keyword evidence="15" id="KW-0333">Golgi apparatus</keyword>
<evidence type="ECO:0000256" key="1">
    <source>
        <dbReference type="ARBA" id="ARBA00001936"/>
    </source>
</evidence>
<comment type="similarity">
    <text evidence="6">Belongs to the glycosyltransferase 31 family.</text>
</comment>
<evidence type="ECO:0000256" key="17">
    <source>
        <dbReference type="ARBA" id="ARBA00023211"/>
    </source>
</evidence>
<dbReference type="SUPFAM" id="SSF142695">
    <property type="entry name" value="RibA-like"/>
    <property type="match status" value="1"/>
</dbReference>
<proteinExistence type="inferred from homology"/>
<comment type="cofactor">
    <cofactor evidence="1">
        <name>Mn(2+)</name>
        <dbReference type="ChEBI" id="CHEBI:29035"/>
    </cofactor>
</comment>
<keyword evidence="14" id="KW-1133">Transmembrane helix</keyword>
<dbReference type="Proteomes" id="UP000436088">
    <property type="component" value="Unassembled WGS sequence"/>
</dbReference>
<dbReference type="GO" id="GO:0008686">
    <property type="term" value="F:3,4-dihydroxy-2-butanone-4-phosphate synthase activity"/>
    <property type="evidence" value="ECO:0007669"/>
    <property type="project" value="InterPro"/>
</dbReference>
<feature type="domain" description="Reverse transcriptase Ty1/copia-type" evidence="20">
    <location>
        <begin position="583"/>
        <end position="654"/>
    </location>
</feature>
<keyword evidence="8" id="KW-0686">Riboflavin biosynthesis</keyword>
<evidence type="ECO:0000256" key="9">
    <source>
        <dbReference type="ARBA" id="ARBA00022676"/>
    </source>
</evidence>
<feature type="region of interest" description="Disordered" evidence="18">
    <location>
        <begin position="1434"/>
        <end position="1485"/>
    </location>
</feature>
<comment type="similarity">
    <text evidence="7">In the C-terminal section; belongs to the GTP cyclohydrolase II family.</text>
</comment>
<dbReference type="SUPFAM" id="SSF53098">
    <property type="entry name" value="Ribonuclease H-like"/>
    <property type="match status" value="1"/>
</dbReference>
<evidence type="ECO:0000256" key="15">
    <source>
        <dbReference type="ARBA" id="ARBA00023034"/>
    </source>
</evidence>
<name>A0A6A3B723_HIBSY</name>
<dbReference type="GO" id="GO:0016758">
    <property type="term" value="F:hexosyltransferase activity"/>
    <property type="evidence" value="ECO:0007669"/>
    <property type="project" value="InterPro"/>
</dbReference>
<keyword evidence="13" id="KW-0735">Signal-anchor</keyword>
<evidence type="ECO:0000256" key="6">
    <source>
        <dbReference type="ARBA" id="ARBA00008661"/>
    </source>
</evidence>
<dbReference type="InterPro" id="IPR036144">
    <property type="entry name" value="RibA-like_sf"/>
</dbReference>
<dbReference type="PANTHER" id="PTHR21327">
    <property type="entry name" value="GTP CYCLOHYDROLASE II-RELATED"/>
    <property type="match status" value="1"/>
</dbReference>